<dbReference type="Proteomes" id="UP001597145">
    <property type="component" value="Unassembled WGS sequence"/>
</dbReference>
<keyword evidence="3" id="KW-1185">Reference proteome</keyword>
<gene>
    <name evidence="2" type="ORF">ACFSCY_18495</name>
</gene>
<dbReference type="InterPro" id="IPR044855">
    <property type="entry name" value="CoA-Trfase_III_dom3_sf"/>
</dbReference>
<dbReference type="PANTHER" id="PTHR48207:SF3">
    <property type="entry name" value="SUCCINATE--HYDROXYMETHYLGLUTARATE COA-TRANSFERASE"/>
    <property type="match status" value="1"/>
</dbReference>
<evidence type="ECO:0000313" key="3">
    <source>
        <dbReference type="Proteomes" id="UP001597145"/>
    </source>
</evidence>
<dbReference type="PANTHER" id="PTHR48207">
    <property type="entry name" value="SUCCINATE--HYDROXYMETHYLGLUTARATE COA-TRANSFERASE"/>
    <property type="match status" value="1"/>
</dbReference>
<accession>A0ABW4FMN2</accession>
<dbReference type="InterPro" id="IPR050483">
    <property type="entry name" value="CoA-transferase_III_domain"/>
</dbReference>
<evidence type="ECO:0000256" key="1">
    <source>
        <dbReference type="ARBA" id="ARBA00022679"/>
    </source>
</evidence>
<reference evidence="3" key="1">
    <citation type="journal article" date="2019" name="Int. J. Syst. Evol. Microbiol.">
        <title>The Global Catalogue of Microorganisms (GCM) 10K type strain sequencing project: providing services to taxonomists for standard genome sequencing and annotation.</title>
        <authorList>
            <consortium name="The Broad Institute Genomics Platform"/>
            <consortium name="The Broad Institute Genome Sequencing Center for Infectious Disease"/>
            <person name="Wu L."/>
            <person name="Ma J."/>
        </authorList>
    </citation>
    <scope>NUCLEOTIDE SEQUENCE [LARGE SCALE GENOMIC DNA]</scope>
    <source>
        <strain evidence="3">JCM 12165</strain>
    </source>
</reference>
<dbReference type="InterPro" id="IPR003673">
    <property type="entry name" value="CoA-Trfase_fam_III"/>
</dbReference>
<proteinExistence type="predicted"/>
<dbReference type="InterPro" id="IPR023606">
    <property type="entry name" value="CoA-Trfase_III_dom_1_sf"/>
</dbReference>
<dbReference type="SUPFAM" id="SSF89796">
    <property type="entry name" value="CoA-transferase family III (CaiB/BaiF)"/>
    <property type="match status" value="1"/>
</dbReference>
<dbReference type="GO" id="GO:0016740">
    <property type="term" value="F:transferase activity"/>
    <property type="evidence" value="ECO:0007669"/>
    <property type="project" value="UniProtKB-KW"/>
</dbReference>
<comment type="caution">
    <text evidence="2">The sequence shown here is derived from an EMBL/GenBank/DDBJ whole genome shotgun (WGS) entry which is preliminary data.</text>
</comment>
<dbReference type="Gene3D" id="3.30.1540.10">
    <property type="entry name" value="formyl-coa transferase, domain 3"/>
    <property type="match status" value="1"/>
</dbReference>
<evidence type="ECO:0000313" key="2">
    <source>
        <dbReference type="EMBL" id="MFD1531432.1"/>
    </source>
</evidence>
<sequence length="113" mass="12073">MAPYGPFPTADGAVVLAVQNDREWKSLCTAVLGHESLVEDPRFARNSARVAHRAEVNALVGGGLAALDTDATSALLDRAGIANARMNQVQDFWQLECESRCPGTGRAPSNHSR</sequence>
<name>A0ABW4FMN2_9PSEU</name>
<dbReference type="EMBL" id="JBHUCP010000012">
    <property type="protein sequence ID" value="MFD1531432.1"/>
    <property type="molecule type" value="Genomic_DNA"/>
</dbReference>
<dbReference type="Pfam" id="PF02515">
    <property type="entry name" value="CoA_transf_3"/>
    <property type="match status" value="1"/>
</dbReference>
<dbReference type="RefSeq" id="WP_343979115.1">
    <property type="nucleotide sequence ID" value="NZ_BAAAJG010000010.1"/>
</dbReference>
<protein>
    <submittedName>
        <fullName evidence="2">CoA transferase</fullName>
    </submittedName>
</protein>
<keyword evidence="1 2" id="KW-0808">Transferase</keyword>
<organism evidence="2 3">
    <name type="scientific">Pseudonocardia aurantiaca</name>
    <dbReference type="NCBI Taxonomy" id="75290"/>
    <lineage>
        <taxon>Bacteria</taxon>
        <taxon>Bacillati</taxon>
        <taxon>Actinomycetota</taxon>
        <taxon>Actinomycetes</taxon>
        <taxon>Pseudonocardiales</taxon>
        <taxon>Pseudonocardiaceae</taxon>
        <taxon>Pseudonocardia</taxon>
    </lineage>
</organism>